<dbReference type="Pfam" id="PF11136">
    <property type="entry name" value="DUF2889"/>
    <property type="match status" value="1"/>
</dbReference>
<keyword evidence="2" id="KW-1185">Reference proteome</keyword>
<comment type="caution">
    <text evidence="1">The sequence shown here is derived from an EMBL/GenBank/DDBJ whole genome shotgun (WGS) entry which is preliminary data.</text>
</comment>
<evidence type="ECO:0000313" key="1">
    <source>
        <dbReference type="EMBL" id="SAL86074.1"/>
    </source>
</evidence>
<dbReference type="InterPro" id="IPR021312">
    <property type="entry name" value="DUF2889"/>
</dbReference>
<reference evidence="1" key="1">
    <citation type="submission" date="2016-01" db="EMBL/GenBank/DDBJ databases">
        <authorList>
            <person name="Peeters C."/>
        </authorList>
    </citation>
    <scope>NUCLEOTIDE SEQUENCE [LARGE SCALE GENOMIC DNA]</scope>
    <source>
        <strain evidence="1">LMG 22940</strain>
    </source>
</reference>
<accession>A0A158KY78</accession>
<name>A0A158KY78_9BURK</name>
<dbReference type="EMBL" id="FCON02000211">
    <property type="protein sequence ID" value="SAL86074.1"/>
    <property type="molecule type" value="Genomic_DNA"/>
</dbReference>
<protein>
    <recommendedName>
        <fullName evidence="3">DUF2889 domain-containing protein</fullName>
    </recommendedName>
</protein>
<dbReference type="OrthoDB" id="6862397at2"/>
<dbReference type="AlphaFoldDB" id="A0A158KY78"/>
<organism evidence="1 2">
    <name type="scientific">Caballeronia choica</name>
    <dbReference type="NCBI Taxonomy" id="326476"/>
    <lineage>
        <taxon>Bacteria</taxon>
        <taxon>Pseudomonadati</taxon>
        <taxon>Pseudomonadota</taxon>
        <taxon>Betaproteobacteria</taxon>
        <taxon>Burkholderiales</taxon>
        <taxon>Burkholderiaceae</taxon>
        <taxon>Caballeronia</taxon>
    </lineage>
</organism>
<proteinExistence type="predicted"/>
<gene>
    <name evidence="1" type="ORF">AWB68_07902</name>
</gene>
<dbReference type="RefSeq" id="WP_087649687.1">
    <property type="nucleotide sequence ID" value="NZ_FCON02000211.1"/>
</dbReference>
<sequence>MLSPSHLLPDPTSNRELVHAREVTLQAFRRGDGNWDLEAILQDVKPRDIETALRKYPAGVPVHLMAVRLTVTPSLQVVGAVAAVNRAPFAGVCNGVESLLEPLVGTNLLKGFRREVADRIGPLERCTHISELLSLFPTLAVQAGVRSGSANEASKEPPAQMNRCRGWRADGEAVRIAYPTWHVLPQ</sequence>
<evidence type="ECO:0008006" key="3">
    <source>
        <dbReference type="Google" id="ProtNLM"/>
    </source>
</evidence>
<dbReference type="Proteomes" id="UP000054770">
    <property type="component" value="Unassembled WGS sequence"/>
</dbReference>
<evidence type="ECO:0000313" key="2">
    <source>
        <dbReference type="Proteomes" id="UP000054770"/>
    </source>
</evidence>